<comment type="caution">
    <text evidence="1">The sequence shown here is derived from an EMBL/GenBank/DDBJ whole genome shotgun (WGS) entry which is preliminary data.</text>
</comment>
<dbReference type="Proteomes" id="UP000317169">
    <property type="component" value="Unassembled WGS sequence"/>
</dbReference>
<dbReference type="AlphaFoldDB" id="A0A507ZM78"/>
<protein>
    <submittedName>
        <fullName evidence="1">DUF4249 domain-containing protein</fullName>
    </submittedName>
</protein>
<organism evidence="1 2">
    <name type="scientific">Haloflavibacter putidus</name>
    <dbReference type="NCBI Taxonomy" id="2576776"/>
    <lineage>
        <taxon>Bacteria</taxon>
        <taxon>Pseudomonadati</taxon>
        <taxon>Bacteroidota</taxon>
        <taxon>Flavobacteriia</taxon>
        <taxon>Flavobacteriales</taxon>
        <taxon>Flavobacteriaceae</taxon>
        <taxon>Haloflavibacter</taxon>
    </lineage>
</organism>
<dbReference type="OrthoDB" id="1062680at2"/>
<accession>A0A507ZM78</accession>
<evidence type="ECO:0000313" key="2">
    <source>
        <dbReference type="Proteomes" id="UP000317169"/>
    </source>
</evidence>
<reference evidence="1 2" key="1">
    <citation type="submission" date="2019-06" db="EMBL/GenBank/DDBJ databases">
        <title>Flavibacter putida gen. nov., sp. nov., a novel marine bacterium of the family Flavobacteriaceae isolated from coastal seawater.</title>
        <authorList>
            <person name="Feng X."/>
        </authorList>
    </citation>
    <scope>NUCLEOTIDE SEQUENCE [LARGE SCALE GENOMIC DNA]</scope>
    <source>
        <strain evidence="1 2">PLHSN227</strain>
    </source>
</reference>
<dbReference type="Pfam" id="PF14054">
    <property type="entry name" value="DUF4249"/>
    <property type="match status" value="1"/>
</dbReference>
<name>A0A507ZM78_9FLAO</name>
<gene>
    <name evidence="1" type="ORF">FKR84_09375</name>
</gene>
<sequence>MKKIIYIITFLVALSNLLGCIEPYNLNSEYFEENIVIEANITNKLEKQRIKVSKTYPIDSETYQPGGNAVSVKVKSEQGAEFTFSYQEEDSTYVSDEAFKAQPNILYTLEVATANDLYTANSYFENEVTLENIGIEKSTNKEGIEGLDITVNANSNSEDDKYYRYKYEETFTLTAPYYSPYKAILTEMPLGYGQFSFLDYLVIRAYDDTIYHRDCYRTEFHNKPILTTTQNLSEDDLSNFTISFIPKTNYKLNDRYTIKITQYAQSREAYTFYKILQELNYNEETLSPNQPGFVQGNIQSVNFPEKKVIGFFDIVSISSKRVFINRSDYYPNEPISEYFIECEVQDFWKLQPPGLVIEDRLNEGIRLVSIVQQNSLILYDYYGYYDNNIGYEYFLMVKPECGDCSVLGNPEPPPFWQE</sequence>
<dbReference type="RefSeq" id="WP_141422048.1">
    <property type="nucleotide sequence ID" value="NZ_VIAR01000009.1"/>
</dbReference>
<proteinExistence type="predicted"/>
<evidence type="ECO:0000313" key="1">
    <source>
        <dbReference type="EMBL" id="TQD37673.1"/>
    </source>
</evidence>
<dbReference type="InterPro" id="IPR025345">
    <property type="entry name" value="DUF4249"/>
</dbReference>
<dbReference type="EMBL" id="VIAR01000009">
    <property type="protein sequence ID" value="TQD37673.1"/>
    <property type="molecule type" value="Genomic_DNA"/>
</dbReference>
<keyword evidence="2" id="KW-1185">Reference proteome</keyword>